<keyword evidence="2" id="KW-1185">Reference proteome</keyword>
<dbReference type="Proteomes" id="UP000039865">
    <property type="component" value="Unassembled WGS sequence"/>
</dbReference>
<name>A0A078AJV1_STYLE</name>
<dbReference type="EMBL" id="CCKQ01010636">
    <property type="protein sequence ID" value="CDW82166.1"/>
    <property type="molecule type" value="Genomic_DNA"/>
</dbReference>
<gene>
    <name evidence="1" type="primary">Contig19125.g20282</name>
    <name evidence="1" type="ORF">STYLEM_11195</name>
</gene>
<dbReference type="InParanoid" id="A0A078AJV1"/>
<reference evidence="1 2" key="1">
    <citation type="submission" date="2014-06" db="EMBL/GenBank/DDBJ databases">
        <authorList>
            <person name="Swart Estienne"/>
        </authorList>
    </citation>
    <scope>NUCLEOTIDE SEQUENCE [LARGE SCALE GENOMIC DNA]</scope>
    <source>
        <strain evidence="1 2">130c</strain>
    </source>
</reference>
<proteinExistence type="predicted"/>
<protein>
    <submittedName>
        <fullName evidence="1">Uncharacterized protein</fullName>
    </submittedName>
</protein>
<evidence type="ECO:0000313" key="2">
    <source>
        <dbReference type="Proteomes" id="UP000039865"/>
    </source>
</evidence>
<evidence type="ECO:0000313" key="1">
    <source>
        <dbReference type="EMBL" id="CDW82166.1"/>
    </source>
</evidence>
<accession>A0A078AJV1</accession>
<organism evidence="1 2">
    <name type="scientific">Stylonychia lemnae</name>
    <name type="common">Ciliate</name>
    <dbReference type="NCBI Taxonomy" id="5949"/>
    <lineage>
        <taxon>Eukaryota</taxon>
        <taxon>Sar</taxon>
        <taxon>Alveolata</taxon>
        <taxon>Ciliophora</taxon>
        <taxon>Intramacronucleata</taxon>
        <taxon>Spirotrichea</taxon>
        <taxon>Stichotrichia</taxon>
        <taxon>Sporadotrichida</taxon>
        <taxon>Oxytrichidae</taxon>
        <taxon>Stylonychinae</taxon>
        <taxon>Stylonychia</taxon>
    </lineage>
</organism>
<sequence length="717" mass="83135">MVRMQTQSVNNNSKNDIGTRAIIQCVGFILNSQKQHLVKHTFDTILNAFKFAVVYDPYKQFAFQDKLLDARQNVTQAELDALEDYLLGEETDEITFNQKISKIQEQILTIELSLSQGSSEDLIKQRVKQIKQMIGQRIKQFMAQSIMKKGLFGIKASSVNQSAASSIVVNTSKNNDSKLSGTFSPNVESIYQDDGVILAESLELKNIINKQNHKQSQSLRDRSLKHIYDYYRSLKILGNHKNISFDDMRREYEIMNLSQFMKFCIDFKIPMRKDRILECFKKQSPTQRDLDFVQFKLTVFLIFSQISSIEELEKKRKSSSPHLQVRKNNQKLNPIQNKDQIDRFNEQCARFLMLDQPEQLKYKLSKLQNTLGLGGQTIKSSIKSEFLNSPEQKISLNLSNISSSISGRQKYQYRQNKLMNEITKLKQGDDRRDGRFQNTEILRSKRSIGGDNSKNGSVHTLHSLSQIRYQELNTNDEDDFVPKNFGFEENPKREQLSITRIQSFKRLNSSTQVTDRHREKLSSGFTFYKQVNEEQQPRVFKLNDLLRPQQQQNIQYLNQSINGLQVKDMRIKKQKYPSTKRYNLESVYLNSNPKNEPVDPYRQTRTNLEKSYKSIDSGSPQRKPSAGIKNFRRISQLRLSANITTQLNAIQNKGLSKNLRASFDTYVGSTASLMNRMKTQNISNIKDSMINRKQLLLKIQPERQVSSTLGQYQIGHH</sequence>
<dbReference type="AlphaFoldDB" id="A0A078AJV1"/>
<dbReference type="OrthoDB" id="313601at2759"/>